<protein>
    <recommendedName>
        <fullName evidence="1">DUF6788 domain-containing protein</fullName>
    </recommendedName>
</protein>
<gene>
    <name evidence="2" type="ORF">SAMN04489757_1478</name>
</gene>
<evidence type="ECO:0000313" key="2">
    <source>
        <dbReference type="EMBL" id="SFO61043.1"/>
    </source>
</evidence>
<accession>A0A1I5IKH3</accession>
<sequence length="102" mass="12164">MGYIINLISDEAKRIRVLKESYAQQLSLLPKGTLRTRRRGNHEYYYLSFRDGEKIITDYVGKDEKRINELKQSLEKRKHVEDILRQLDRELSVAKRILEGEK</sequence>
<evidence type="ECO:0000259" key="1">
    <source>
        <dbReference type="Pfam" id="PF20586"/>
    </source>
</evidence>
<organism evidence="2 3">
    <name type="scientific">Anaerocolumna aminovalerica</name>
    <dbReference type="NCBI Taxonomy" id="1527"/>
    <lineage>
        <taxon>Bacteria</taxon>
        <taxon>Bacillati</taxon>
        <taxon>Bacillota</taxon>
        <taxon>Clostridia</taxon>
        <taxon>Lachnospirales</taxon>
        <taxon>Lachnospiraceae</taxon>
        <taxon>Anaerocolumna</taxon>
    </lineage>
</organism>
<dbReference type="Pfam" id="PF20586">
    <property type="entry name" value="DUF6788"/>
    <property type="match status" value="1"/>
</dbReference>
<dbReference type="STRING" id="1527.SAMN04489757_1478"/>
<proteinExistence type="predicted"/>
<name>A0A1I5IKH3_9FIRM</name>
<dbReference type="InterPro" id="IPR046738">
    <property type="entry name" value="DUF6788"/>
</dbReference>
<dbReference type="Proteomes" id="UP000198806">
    <property type="component" value="Unassembled WGS sequence"/>
</dbReference>
<evidence type="ECO:0000313" key="3">
    <source>
        <dbReference type="Proteomes" id="UP000198806"/>
    </source>
</evidence>
<dbReference type="RefSeq" id="WP_170848072.1">
    <property type="nucleotide sequence ID" value="NZ_BAABFM010000078.1"/>
</dbReference>
<keyword evidence="3" id="KW-1185">Reference proteome</keyword>
<dbReference type="EMBL" id="FOWD01000047">
    <property type="protein sequence ID" value="SFO61043.1"/>
    <property type="molecule type" value="Genomic_DNA"/>
</dbReference>
<reference evidence="2 3" key="1">
    <citation type="submission" date="2016-10" db="EMBL/GenBank/DDBJ databases">
        <authorList>
            <person name="de Groot N.N."/>
        </authorList>
    </citation>
    <scope>NUCLEOTIDE SEQUENCE [LARGE SCALE GENOMIC DNA]</scope>
    <source>
        <strain evidence="2 3">DSM 1283</strain>
    </source>
</reference>
<dbReference type="AlphaFoldDB" id="A0A1I5IKH3"/>
<feature type="domain" description="DUF6788" evidence="1">
    <location>
        <begin position="9"/>
        <end position="67"/>
    </location>
</feature>